<dbReference type="OrthoDB" id="279859at2"/>
<feature type="chain" id="PRO_5022792542" evidence="1">
    <location>
        <begin position="24"/>
        <end position="360"/>
    </location>
</feature>
<evidence type="ECO:0000256" key="1">
    <source>
        <dbReference type="SAM" id="SignalP"/>
    </source>
</evidence>
<feature type="signal peptide" evidence="1">
    <location>
        <begin position="1"/>
        <end position="23"/>
    </location>
</feature>
<keyword evidence="3" id="KW-1185">Reference proteome</keyword>
<keyword evidence="1" id="KW-0732">Signal</keyword>
<proteinExistence type="predicted"/>
<dbReference type="EMBL" id="SIHJ01000001">
    <property type="protein sequence ID" value="TWT36454.1"/>
    <property type="molecule type" value="Genomic_DNA"/>
</dbReference>
<reference evidence="2 3" key="1">
    <citation type="submission" date="2019-02" db="EMBL/GenBank/DDBJ databases">
        <title>Deep-cultivation of Planctomycetes and their phenomic and genomic characterization uncovers novel biology.</title>
        <authorList>
            <person name="Wiegand S."/>
            <person name="Jogler M."/>
            <person name="Boedeker C."/>
            <person name="Pinto D."/>
            <person name="Vollmers J."/>
            <person name="Rivas-Marin E."/>
            <person name="Kohn T."/>
            <person name="Peeters S.H."/>
            <person name="Heuer A."/>
            <person name="Rast P."/>
            <person name="Oberbeckmann S."/>
            <person name="Bunk B."/>
            <person name="Jeske O."/>
            <person name="Meyerdierks A."/>
            <person name="Storesund J.E."/>
            <person name="Kallscheuer N."/>
            <person name="Luecker S."/>
            <person name="Lage O.M."/>
            <person name="Pohl T."/>
            <person name="Merkel B.J."/>
            <person name="Hornburger P."/>
            <person name="Mueller R.-W."/>
            <person name="Bruemmer F."/>
            <person name="Labrenz M."/>
            <person name="Spormann A.M."/>
            <person name="Op Den Camp H."/>
            <person name="Overmann J."/>
            <person name="Amann R."/>
            <person name="Jetten M.S.M."/>
            <person name="Mascher T."/>
            <person name="Medema M.H."/>
            <person name="Devos D.P."/>
            <person name="Kaster A.-K."/>
            <person name="Ovreas L."/>
            <person name="Rohde M."/>
            <person name="Galperin M.Y."/>
            <person name="Jogler C."/>
        </authorList>
    </citation>
    <scope>NUCLEOTIDE SEQUENCE [LARGE SCALE GENOMIC DNA]</scope>
    <source>
        <strain evidence="2 3">KOR34</strain>
    </source>
</reference>
<dbReference type="PROSITE" id="PS00018">
    <property type="entry name" value="EF_HAND_1"/>
    <property type="match status" value="1"/>
</dbReference>
<gene>
    <name evidence="2" type="ORF">KOR34_13600</name>
</gene>
<sequence precursor="true">MRTQLACILLATAAALPTGEAYAQDQDLSIVINPRTGSASLRNDSGGPLSIDGYLLVAAQDTFDSVAWASLEDNATAGWLEGQANDQIISEVNLESSLSIAAGESIAIGSPYDAFSPSEIGQVEPTFDFTYSVEGVGVFPGEVEFSQRNNVVLVVDQATGEATLENQSEFDVSIDSYLVQSPTGVLDSGNWSRLANTVGGWAASPGTSTRIGEAHLEGATLLSANGGSLSLGSAVNAGSLTDESDLLFQFSIAADGAVPGRSLVGGVLFGPAAIVPDLPGDFNSDGSVDAADYTVWRDGLGVTYQQSDYDVWRSNYGQTAASGLAAAAQAAPEPGVSGLLAVSTLFAGASRRRSHRRARR</sequence>
<name>A0A5C5VCV7_9BACT</name>
<organism evidence="2 3">
    <name type="scientific">Posidoniimonas corsicana</name>
    <dbReference type="NCBI Taxonomy" id="1938618"/>
    <lineage>
        <taxon>Bacteria</taxon>
        <taxon>Pseudomonadati</taxon>
        <taxon>Planctomycetota</taxon>
        <taxon>Planctomycetia</taxon>
        <taxon>Pirellulales</taxon>
        <taxon>Lacipirellulaceae</taxon>
        <taxon>Posidoniimonas</taxon>
    </lineage>
</organism>
<protein>
    <submittedName>
        <fullName evidence="2">Uncharacterized protein</fullName>
    </submittedName>
</protein>
<dbReference type="AlphaFoldDB" id="A0A5C5VCV7"/>
<dbReference type="InterPro" id="IPR018247">
    <property type="entry name" value="EF_Hand_1_Ca_BS"/>
</dbReference>
<accession>A0A5C5VCV7</accession>
<evidence type="ECO:0000313" key="3">
    <source>
        <dbReference type="Proteomes" id="UP000316714"/>
    </source>
</evidence>
<dbReference type="RefSeq" id="WP_146563372.1">
    <property type="nucleotide sequence ID" value="NZ_SIHJ01000001.1"/>
</dbReference>
<comment type="caution">
    <text evidence="2">The sequence shown here is derived from an EMBL/GenBank/DDBJ whole genome shotgun (WGS) entry which is preliminary data.</text>
</comment>
<evidence type="ECO:0000313" key="2">
    <source>
        <dbReference type="EMBL" id="TWT36454.1"/>
    </source>
</evidence>
<dbReference type="Proteomes" id="UP000316714">
    <property type="component" value="Unassembled WGS sequence"/>
</dbReference>